<dbReference type="PANTHER" id="PTHR31082">
    <property type="entry name" value="PHEROMONE-REGULATED MEMBRANE PROTEIN 10"/>
    <property type="match status" value="1"/>
</dbReference>
<feature type="compositionally biased region" description="Gly residues" evidence="2">
    <location>
        <begin position="770"/>
        <end position="782"/>
    </location>
</feature>
<evidence type="ECO:0000256" key="1">
    <source>
        <dbReference type="ARBA" id="ARBA00034125"/>
    </source>
</evidence>
<sequence>MVTLHAEVVGPVLASGQSGQIGQNDPIPVFAAATKPDEVGEVGLLAATPDLVESASEFTSPSVGGTATASPATPTPSPTPTSGTPDPTETATPTTTDSPTTQTTDPTASPSTGETTQTPSPSPTEATDPAVTDPGEQGTGEDTGDPTQEETGEEVEVPTATVTPGEGITTQGTSTPFVWNTPPAVSRSEVSVLAIVLAAAVLVALAIGVAVFRRSRDGEDPASHGGSAPVRAEGGGAQVAGEAAWVGAAAAAVTEDATEILDSLGDTAPQPSVADTQAVPVSETVSAAALAAGAITNPAPSAATGRGAGDAGGTDEEEGHAQDVSTLLVVLGEALLDCASPVAEVRRTLEAVAAVNGIGKAEVIALPTVILVTIPGARRTYTVAASAGARSYRLDQVGEVLTVADRARSGTLAPAEAVARLRAVAHQPPPHPTWFLTLGYIVYSVGLSLILGGSLLEVVITAGLGALLGILQLATARTSSSLQALVVLVGTFVVSAAVFGLIRLGADISILPSLVPPLVMFLPGALLTTAFIDLSTRQMIAGSARLAAGGMQLVLLALGITAAGHLVGVRSEGIADTDSSAASALAPWLGLAIFLLGVQMYQCVPKRMMPWVSVVTVSAYAGQVLGGVFFGGIVSALVGAAVMTPLAMYASTLRGGPPTLVSFLPAFWVLVPGALGLIGVTQALDSDPSAGSSSLISAAVTMVSISLGVLVGVAAYGIGSAVRNRTSVVVPLLFVRDERLGGYSRHPDPNVRSVDASQPPTATAGDRSGGRGSGSGTEPGQK</sequence>
<feature type="region of interest" description="Disordered" evidence="2">
    <location>
        <begin position="300"/>
        <end position="320"/>
    </location>
</feature>
<dbReference type="EMBL" id="PDJD01000001">
    <property type="protein sequence ID" value="PFG18735.1"/>
    <property type="molecule type" value="Genomic_DNA"/>
</dbReference>
<dbReference type="InterPro" id="IPR010619">
    <property type="entry name" value="ThrE-like_N"/>
</dbReference>
<keyword evidence="6" id="KW-1185">Reference proteome</keyword>
<comment type="caution">
    <text evidence="5">The sequence shown here is derived from an EMBL/GenBank/DDBJ whole genome shotgun (WGS) entry which is preliminary data.</text>
</comment>
<dbReference type="RefSeq" id="WP_098467976.1">
    <property type="nucleotide sequence ID" value="NZ_PDJD01000001.1"/>
</dbReference>
<proteinExistence type="inferred from homology"/>
<evidence type="ECO:0000313" key="6">
    <source>
        <dbReference type="Proteomes" id="UP000224915"/>
    </source>
</evidence>
<evidence type="ECO:0000256" key="3">
    <source>
        <dbReference type="SAM" id="Phobius"/>
    </source>
</evidence>
<dbReference type="Pfam" id="PF06738">
    <property type="entry name" value="ThrE"/>
    <property type="match status" value="1"/>
</dbReference>
<evidence type="ECO:0000259" key="4">
    <source>
        <dbReference type="Pfam" id="PF06738"/>
    </source>
</evidence>
<feature type="transmembrane region" description="Helical" evidence="3">
    <location>
        <begin position="514"/>
        <end position="534"/>
    </location>
</feature>
<keyword evidence="3" id="KW-1133">Transmembrane helix</keyword>
<feature type="transmembrane region" description="Helical" evidence="3">
    <location>
        <begin position="546"/>
        <end position="567"/>
    </location>
</feature>
<feature type="transmembrane region" description="Helical" evidence="3">
    <location>
        <begin position="696"/>
        <end position="718"/>
    </location>
</feature>
<feature type="region of interest" description="Disordered" evidence="2">
    <location>
        <begin position="54"/>
        <end position="178"/>
    </location>
</feature>
<dbReference type="PANTHER" id="PTHR31082:SF4">
    <property type="entry name" value="PHEROMONE-REGULATED MEMBRANE PROTEIN 10"/>
    <property type="match status" value="1"/>
</dbReference>
<feature type="transmembrane region" description="Helical" evidence="3">
    <location>
        <begin position="579"/>
        <end position="598"/>
    </location>
</feature>
<feature type="region of interest" description="Disordered" evidence="2">
    <location>
        <begin position="216"/>
        <end position="235"/>
    </location>
</feature>
<evidence type="ECO:0000313" key="5">
    <source>
        <dbReference type="EMBL" id="PFG18735.1"/>
    </source>
</evidence>
<accession>A0A2A9CXJ7</accession>
<feature type="transmembrane region" description="Helical" evidence="3">
    <location>
        <begin position="610"/>
        <end position="643"/>
    </location>
</feature>
<feature type="transmembrane region" description="Helical" evidence="3">
    <location>
        <begin position="190"/>
        <end position="212"/>
    </location>
</feature>
<organism evidence="5 6">
    <name type="scientific">Serinibacter salmoneus</name>
    <dbReference type="NCBI Taxonomy" id="556530"/>
    <lineage>
        <taxon>Bacteria</taxon>
        <taxon>Bacillati</taxon>
        <taxon>Actinomycetota</taxon>
        <taxon>Actinomycetes</taxon>
        <taxon>Micrococcales</taxon>
        <taxon>Beutenbergiaceae</taxon>
        <taxon>Serinibacter</taxon>
    </lineage>
</organism>
<gene>
    <name evidence="5" type="ORF">ATL40_0278</name>
</gene>
<name>A0A2A9CXJ7_9MICO</name>
<protein>
    <submittedName>
        <fullName evidence="5">Uncharacterized membrane protein YjjP (DUF1212 family)</fullName>
    </submittedName>
</protein>
<feature type="compositionally biased region" description="Acidic residues" evidence="2">
    <location>
        <begin position="142"/>
        <end position="156"/>
    </location>
</feature>
<dbReference type="OrthoDB" id="235893at2"/>
<comment type="similarity">
    <text evidence="1">Belongs to the ThrE exporter (TC 2.A.79) family.</text>
</comment>
<dbReference type="InterPro" id="IPR051361">
    <property type="entry name" value="ThrE/Ser_Exporter"/>
</dbReference>
<keyword evidence="3" id="KW-0472">Membrane</keyword>
<feature type="transmembrane region" description="Helical" evidence="3">
    <location>
        <begin position="458"/>
        <end position="475"/>
    </location>
</feature>
<feature type="compositionally biased region" description="Low complexity" evidence="2">
    <location>
        <begin position="80"/>
        <end position="127"/>
    </location>
</feature>
<feature type="transmembrane region" description="Helical" evidence="3">
    <location>
        <begin position="482"/>
        <end position="502"/>
    </location>
</feature>
<dbReference type="GO" id="GO:0022857">
    <property type="term" value="F:transmembrane transporter activity"/>
    <property type="evidence" value="ECO:0007669"/>
    <property type="project" value="InterPro"/>
</dbReference>
<feature type="transmembrane region" description="Helical" evidence="3">
    <location>
        <begin position="663"/>
        <end position="684"/>
    </location>
</feature>
<dbReference type="Proteomes" id="UP000224915">
    <property type="component" value="Unassembled WGS sequence"/>
</dbReference>
<reference evidence="5 6" key="1">
    <citation type="submission" date="2017-10" db="EMBL/GenBank/DDBJ databases">
        <title>Sequencing the genomes of 1000 actinobacteria strains.</title>
        <authorList>
            <person name="Klenk H.-P."/>
        </authorList>
    </citation>
    <scope>NUCLEOTIDE SEQUENCE [LARGE SCALE GENOMIC DNA]</scope>
    <source>
        <strain evidence="5 6">DSM 21801</strain>
    </source>
</reference>
<evidence type="ECO:0000256" key="2">
    <source>
        <dbReference type="SAM" id="MobiDB-lite"/>
    </source>
</evidence>
<feature type="domain" description="Threonine/serine exporter-like N-terminal" evidence="4">
    <location>
        <begin position="328"/>
        <end position="564"/>
    </location>
</feature>
<feature type="region of interest" description="Disordered" evidence="2">
    <location>
        <begin position="744"/>
        <end position="782"/>
    </location>
</feature>
<feature type="compositionally biased region" description="Polar residues" evidence="2">
    <location>
        <begin position="168"/>
        <end position="178"/>
    </location>
</feature>
<dbReference type="AlphaFoldDB" id="A0A2A9CXJ7"/>
<keyword evidence="3" id="KW-0812">Transmembrane</keyword>